<proteinExistence type="predicted"/>
<dbReference type="EMBL" id="AB863625">
    <property type="protein sequence ID" value="BAO04716.1"/>
    <property type="molecule type" value="Genomic_DNA"/>
</dbReference>
<name>U6C809_9CAUD</name>
<evidence type="ECO:0000313" key="2">
    <source>
        <dbReference type="Proteomes" id="UP000017866"/>
    </source>
</evidence>
<dbReference type="GO" id="GO:0006281">
    <property type="term" value="P:DNA repair"/>
    <property type="evidence" value="ECO:0007669"/>
    <property type="project" value="InterPro"/>
</dbReference>
<dbReference type="KEGG" id="vg:17699623"/>
<dbReference type="SUPFAM" id="SSF103084">
    <property type="entry name" value="Holliday junction resolvase RusA"/>
    <property type="match status" value="1"/>
</dbReference>
<dbReference type="GO" id="GO:0006310">
    <property type="term" value="P:DNA recombination"/>
    <property type="evidence" value="ECO:0007669"/>
    <property type="project" value="InterPro"/>
</dbReference>
<dbReference type="GeneID" id="17699623"/>
<dbReference type="Gene3D" id="3.30.1330.70">
    <property type="entry name" value="Holliday junction resolvase RusA"/>
    <property type="match status" value="1"/>
</dbReference>
<dbReference type="InterPro" id="IPR036614">
    <property type="entry name" value="RusA-like_sf"/>
</dbReference>
<dbReference type="Proteomes" id="UP000017866">
    <property type="component" value="Segment"/>
</dbReference>
<protein>
    <submittedName>
        <fullName evidence="1">Putative endodeoxyribonuclease</fullName>
    </submittedName>
</protein>
<organism evidence="1 2">
    <name type="scientific">Ralstonia phage RSK1</name>
    <dbReference type="NCBI Taxonomy" id="1417599"/>
    <lineage>
        <taxon>Viruses</taxon>
        <taxon>Duplodnaviria</taxon>
        <taxon>Heunggongvirae</taxon>
        <taxon>Uroviricota</taxon>
        <taxon>Caudoviricetes</taxon>
        <taxon>Firingavirus</taxon>
        <taxon>Firingavirus RSK1</taxon>
    </lineage>
</organism>
<accession>U6C809</accession>
<sequence>MAVTSRQLQRHFQVQWTTSMRDSEKKCVAFTIFGQPYSKANSRKIVTIGGRSASIKGQKALSYESDALRQIPPAARVQFDGSVRITMTIYYASERPDLDESLILDVLQDRYKIIKRGDERVRELVQRGVYINDRQVREKHIFHGIDRKNPRTEIVVEPLLDPNQRS</sequence>
<dbReference type="RefSeq" id="YP_008853836.1">
    <property type="nucleotide sequence ID" value="NC_022915.1"/>
</dbReference>
<evidence type="ECO:0000313" key="1">
    <source>
        <dbReference type="EMBL" id="BAO04716.1"/>
    </source>
</evidence>
<keyword evidence="2" id="KW-1185">Reference proteome</keyword>
<dbReference type="GO" id="GO:0000287">
    <property type="term" value="F:magnesium ion binding"/>
    <property type="evidence" value="ECO:0007669"/>
    <property type="project" value="InterPro"/>
</dbReference>
<reference evidence="1 2" key="1">
    <citation type="submission" date="2013-11" db="EMBL/GenBank/DDBJ databases">
        <title>Dynamic genome rearrangements of T7-like phages that infect Ralstonia solanacearum.</title>
        <authorList>
            <person name="Kotera S."/>
            <person name="Fujiwara A."/>
            <person name="Kawasaki T."/>
            <person name="Fujie M."/>
            <person name="Yamada T."/>
        </authorList>
    </citation>
    <scope>NUCLEOTIDE SEQUENCE [LARGE SCALE GENOMIC DNA]</scope>
</reference>